<reference evidence="1" key="1">
    <citation type="journal article" date="2017" name="Mycologia">
        <title>Fusarium algeriense, sp. nov., a novel toxigenic crown rot pathogen of durum wheat from Algeria is nested in the Fusarium burgessii species complex.</title>
        <authorList>
            <person name="Laraba I."/>
            <person name="Keddad A."/>
            <person name="Boureghda H."/>
            <person name="Abdallah N."/>
            <person name="Vaughan M.M."/>
            <person name="Proctor R.H."/>
            <person name="Busman M."/>
            <person name="O'Donnell K."/>
        </authorList>
    </citation>
    <scope>NUCLEOTIDE SEQUENCE</scope>
    <source>
        <strain evidence="1">NRRL 25174</strain>
    </source>
</reference>
<accession>A0A9P5AHI9</accession>
<dbReference type="EMBL" id="PVQB02000325">
    <property type="protein sequence ID" value="KAF4338796.1"/>
    <property type="molecule type" value="Genomic_DNA"/>
</dbReference>
<comment type="caution">
    <text evidence="1">The sequence shown here is derived from an EMBL/GenBank/DDBJ whole genome shotgun (WGS) entry which is preliminary data.</text>
</comment>
<dbReference type="Proteomes" id="UP000730481">
    <property type="component" value="Unassembled WGS sequence"/>
</dbReference>
<evidence type="ECO:0000313" key="1">
    <source>
        <dbReference type="EMBL" id="KAF4338796.1"/>
    </source>
</evidence>
<reference evidence="1" key="2">
    <citation type="submission" date="2020-02" db="EMBL/GenBank/DDBJ databases">
        <title>Identification and distribution of gene clusters putatively required for synthesis of sphingolipid metabolism inhibitors in phylogenetically diverse species of the filamentous fungus Fusarium.</title>
        <authorList>
            <person name="Kim H.-S."/>
            <person name="Busman M."/>
            <person name="Brown D.W."/>
            <person name="Divon H."/>
            <person name="Uhlig S."/>
            <person name="Proctor R.H."/>
        </authorList>
    </citation>
    <scope>NUCLEOTIDE SEQUENCE</scope>
    <source>
        <strain evidence="1">NRRL 25174</strain>
    </source>
</reference>
<sequence length="340" mass="38733">MLEETQDQILRLVRHVMLKMESLRSFSLTRHHAKRNLSIIPITAVSAILKTLPMSCVCLELVLETLAICVGNGANEYNDTHLCEDIRRILPRMQHAHIEARSLCDAFLGEWDSDEKFHSISLPNLRTILIHVAARGACSDKHRHGDKLPWESIIPALQNAIERTDPAAVEATVLGMGNHTGPGQCMTSLRCHIRKGCIKTWAFPFVRILRQKERYKLVHAYIRLEHGNYVVPWAKVFTFAAERAWKTLKTGGRLPAAWTRSSDCISDAKLGIWTWEEWTKKYPNEGPMLLENEKVAGMKLIDAEERDGYEEICLVEETPPGFVREASFGRMGWLVRAQEQ</sequence>
<gene>
    <name evidence="1" type="ORF">FBEOM_7298</name>
</gene>
<protein>
    <submittedName>
        <fullName evidence="1">Uncharacterized protein</fullName>
    </submittedName>
</protein>
<evidence type="ECO:0000313" key="2">
    <source>
        <dbReference type="Proteomes" id="UP000730481"/>
    </source>
</evidence>
<organism evidence="1 2">
    <name type="scientific">Fusarium beomiforme</name>
    <dbReference type="NCBI Taxonomy" id="44412"/>
    <lineage>
        <taxon>Eukaryota</taxon>
        <taxon>Fungi</taxon>
        <taxon>Dikarya</taxon>
        <taxon>Ascomycota</taxon>
        <taxon>Pezizomycotina</taxon>
        <taxon>Sordariomycetes</taxon>
        <taxon>Hypocreomycetidae</taxon>
        <taxon>Hypocreales</taxon>
        <taxon>Nectriaceae</taxon>
        <taxon>Fusarium</taxon>
        <taxon>Fusarium burgessii species complex</taxon>
    </lineage>
</organism>
<dbReference type="AlphaFoldDB" id="A0A9P5AHI9"/>
<name>A0A9P5AHI9_9HYPO</name>
<dbReference type="OrthoDB" id="4192220at2759"/>
<proteinExistence type="predicted"/>
<keyword evidence="2" id="KW-1185">Reference proteome</keyword>